<dbReference type="Pfam" id="PF00005">
    <property type="entry name" value="ABC_tran"/>
    <property type="match status" value="1"/>
</dbReference>
<name>A0AAP2GM02_9BACT</name>
<dbReference type="GO" id="GO:0016887">
    <property type="term" value="F:ATP hydrolysis activity"/>
    <property type="evidence" value="ECO:0007669"/>
    <property type="project" value="InterPro"/>
</dbReference>
<dbReference type="SUPFAM" id="SSF52540">
    <property type="entry name" value="P-loop containing nucleoside triphosphate hydrolases"/>
    <property type="match status" value="1"/>
</dbReference>
<comment type="caution">
    <text evidence="2">The sequence shown here is derived from an EMBL/GenBank/DDBJ whole genome shotgun (WGS) entry which is preliminary data.</text>
</comment>
<dbReference type="GO" id="GO:0005886">
    <property type="term" value="C:plasma membrane"/>
    <property type="evidence" value="ECO:0007669"/>
    <property type="project" value="TreeGrafter"/>
</dbReference>
<dbReference type="PANTHER" id="PTHR24220:SF86">
    <property type="entry name" value="ABC TRANSPORTER ABCH.1"/>
    <property type="match status" value="1"/>
</dbReference>
<feature type="non-terminal residue" evidence="2">
    <location>
        <position position="1"/>
    </location>
</feature>
<evidence type="ECO:0000313" key="3">
    <source>
        <dbReference type="Proteomes" id="UP001319180"/>
    </source>
</evidence>
<keyword evidence="2" id="KW-0547">Nucleotide-binding</keyword>
<dbReference type="GO" id="GO:0005524">
    <property type="term" value="F:ATP binding"/>
    <property type="evidence" value="ECO:0007669"/>
    <property type="project" value="UniProtKB-KW"/>
</dbReference>
<dbReference type="RefSeq" id="WP_254094490.1">
    <property type="nucleotide sequence ID" value="NZ_JAHESC010000084.1"/>
</dbReference>
<proteinExistence type="predicted"/>
<dbReference type="Gene3D" id="3.40.50.300">
    <property type="entry name" value="P-loop containing nucleotide triphosphate hydrolases"/>
    <property type="match status" value="1"/>
</dbReference>
<evidence type="ECO:0000259" key="1">
    <source>
        <dbReference type="Pfam" id="PF00005"/>
    </source>
</evidence>
<dbReference type="Proteomes" id="UP001319180">
    <property type="component" value="Unassembled WGS sequence"/>
</dbReference>
<gene>
    <name evidence="2" type="ORF">KK078_29530</name>
</gene>
<dbReference type="GO" id="GO:0022857">
    <property type="term" value="F:transmembrane transporter activity"/>
    <property type="evidence" value="ECO:0007669"/>
    <property type="project" value="TreeGrafter"/>
</dbReference>
<accession>A0AAP2GM02</accession>
<keyword evidence="2" id="KW-0067">ATP-binding</keyword>
<protein>
    <submittedName>
        <fullName evidence="2">ATP-binding cassette domain-containing protein</fullName>
    </submittedName>
</protein>
<reference evidence="2 3" key="1">
    <citation type="submission" date="2021-05" db="EMBL/GenBank/DDBJ databases">
        <title>A Polyphasic approach of four new species of the genus Ohtaekwangia: Ohtaekwangia histidinii sp. nov., Ohtaekwangia cretensis sp. nov., Ohtaekwangia indiensis sp. nov., Ohtaekwangia reichenbachii sp. nov. from diverse environment.</title>
        <authorList>
            <person name="Octaviana S."/>
        </authorList>
    </citation>
    <scope>NUCLEOTIDE SEQUENCE [LARGE SCALE GENOMIC DNA]</scope>
    <source>
        <strain evidence="2 3">PWU37</strain>
    </source>
</reference>
<dbReference type="AlphaFoldDB" id="A0AAP2GM02"/>
<feature type="domain" description="ABC transporter" evidence="1">
    <location>
        <begin position="6"/>
        <end position="55"/>
    </location>
</feature>
<evidence type="ECO:0000313" key="2">
    <source>
        <dbReference type="EMBL" id="MBT1690743.1"/>
    </source>
</evidence>
<organism evidence="2 3">
    <name type="scientific">Dawidia soli</name>
    <dbReference type="NCBI Taxonomy" id="2782352"/>
    <lineage>
        <taxon>Bacteria</taxon>
        <taxon>Pseudomonadati</taxon>
        <taxon>Bacteroidota</taxon>
        <taxon>Cytophagia</taxon>
        <taxon>Cytophagales</taxon>
        <taxon>Chryseotaleaceae</taxon>
        <taxon>Dawidia</taxon>
    </lineage>
</organism>
<dbReference type="InterPro" id="IPR015854">
    <property type="entry name" value="ABC_transpr_LolD-like"/>
</dbReference>
<dbReference type="InterPro" id="IPR027417">
    <property type="entry name" value="P-loop_NTPase"/>
</dbReference>
<dbReference type="PANTHER" id="PTHR24220">
    <property type="entry name" value="IMPORT ATP-BINDING PROTEIN"/>
    <property type="match status" value="1"/>
</dbReference>
<sequence>ETVIKTRATALLTMLGVGDRVHHKPSELSGGEQQRTAVARALINAPDIILADEPSGNLDSKNALELHKLFFQLREQMNQTFIIVTHNEELSKMADRRIELKDGVVVGQ</sequence>
<dbReference type="InterPro" id="IPR003439">
    <property type="entry name" value="ABC_transporter-like_ATP-bd"/>
</dbReference>
<dbReference type="EMBL" id="JAHESC010000084">
    <property type="protein sequence ID" value="MBT1690743.1"/>
    <property type="molecule type" value="Genomic_DNA"/>
</dbReference>
<keyword evidence="3" id="KW-1185">Reference proteome</keyword>